<comment type="caution">
    <text evidence="1">The sequence shown here is derived from an EMBL/GenBank/DDBJ whole genome shotgun (WGS) entry which is preliminary data.</text>
</comment>
<sequence length="347" mass="38675">MKIYPAQRKKLRRKAVVPKKNYRKAMSLILLFLVSILFLSGVGFYRSISQKWASADSASSYPLQDKNLTSLLISEATVSEDSPVYIKNIQVFLFNSTGKKTLIYEISTDNLLDIPGKYGVETLSKVFALGDLSENGENEGEKLLIKSINKVLGINIDRYMIMEPNDYLNFKNLIENDPYPSVIKLSKSSGINSYSTNVSLPDMYEIFNTSAESKSEVSRISVDLSDDMNIENLDKMTRELTFDSSIAGEKKGVSILNGSSVVGIATYGSRIIENVSGHVLSTSNAQRQYEESMLIVDDLSSETAKYISEYFGFKNVVMKNQALDILENEIARSDITLILGFDIADTL</sequence>
<dbReference type="PANTHER" id="PTHR33392:SF6">
    <property type="entry name" value="POLYISOPRENYL-TEICHOIC ACID--PEPTIDOGLYCAN TEICHOIC ACID TRANSFERASE TAGU"/>
    <property type="match status" value="1"/>
</dbReference>
<evidence type="ECO:0008006" key="3">
    <source>
        <dbReference type="Google" id="ProtNLM"/>
    </source>
</evidence>
<evidence type="ECO:0000313" key="1">
    <source>
        <dbReference type="EMBL" id="OGC52811.1"/>
    </source>
</evidence>
<reference evidence="1 2" key="1">
    <citation type="journal article" date="2016" name="Nat. Commun.">
        <title>Thousands of microbial genomes shed light on interconnected biogeochemical processes in an aquifer system.</title>
        <authorList>
            <person name="Anantharaman K."/>
            <person name="Brown C.T."/>
            <person name="Hug L.A."/>
            <person name="Sharon I."/>
            <person name="Castelle C.J."/>
            <person name="Probst A.J."/>
            <person name="Thomas B.C."/>
            <person name="Singh A."/>
            <person name="Wilkins M.J."/>
            <person name="Karaoz U."/>
            <person name="Brodie E.L."/>
            <person name="Williams K.H."/>
            <person name="Hubbard S.S."/>
            <person name="Banfield J.F."/>
        </authorList>
    </citation>
    <scope>NUCLEOTIDE SEQUENCE [LARGE SCALE GENOMIC DNA]</scope>
</reference>
<dbReference type="InterPro" id="IPR050922">
    <property type="entry name" value="LytR/CpsA/Psr_CW_biosynth"/>
</dbReference>
<dbReference type="AlphaFoldDB" id="A0A1F4V6N3"/>
<name>A0A1F4V6N3_UNCKA</name>
<evidence type="ECO:0000313" key="2">
    <source>
        <dbReference type="Proteomes" id="UP000178127"/>
    </source>
</evidence>
<protein>
    <recommendedName>
        <fullName evidence="3">LytR/CpsA/Psr regulator C-terminal domain-containing protein</fullName>
    </recommendedName>
</protein>
<dbReference type="EMBL" id="MEVD01000021">
    <property type="protein sequence ID" value="OGC52811.1"/>
    <property type="molecule type" value="Genomic_DNA"/>
</dbReference>
<proteinExistence type="predicted"/>
<dbReference type="STRING" id="1802620.A3D91_02130"/>
<dbReference type="Proteomes" id="UP000178127">
    <property type="component" value="Unassembled WGS sequence"/>
</dbReference>
<dbReference type="Gene3D" id="3.40.630.190">
    <property type="entry name" value="LCP protein"/>
    <property type="match status" value="1"/>
</dbReference>
<accession>A0A1F4V6N3</accession>
<gene>
    <name evidence="1" type="ORF">A3D91_02130</name>
</gene>
<organism evidence="1 2">
    <name type="scientific">candidate division WWE3 bacterium RIFCSPHIGHO2_02_FULL_38_14</name>
    <dbReference type="NCBI Taxonomy" id="1802620"/>
    <lineage>
        <taxon>Bacteria</taxon>
        <taxon>Katanobacteria</taxon>
    </lineage>
</organism>
<dbReference type="PANTHER" id="PTHR33392">
    <property type="entry name" value="POLYISOPRENYL-TEICHOIC ACID--PEPTIDOGLYCAN TEICHOIC ACID TRANSFERASE TAGU"/>
    <property type="match status" value="1"/>
</dbReference>